<feature type="region of interest" description="Disordered" evidence="1">
    <location>
        <begin position="609"/>
        <end position="629"/>
    </location>
</feature>
<organism evidence="3 4">
    <name type="scientific">Sarocladium strictum</name>
    <name type="common">Black bundle disease fungus</name>
    <name type="synonym">Acremonium strictum</name>
    <dbReference type="NCBI Taxonomy" id="5046"/>
    <lineage>
        <taxon>Eukaryota</taxon>
        <taxon>Fungi</taxon>
        <taxon>Dikarya</taxon>
        <taxon>Ascomycota</taxon>
        <taxon>Pezizomycotina</taxon>
        <taxon>Sordariomycetes</taxon>
        <taxon>Hypocreomycetidae</taxon>
        <taxon>Hypocreales</taxon>
        <taxon>Sarocladiaceae</taxon>
        <taxon>Sarocladium</taxon>
    </lineage>
</organism>
<evidence type="ECO:0000313" key="4">
    <source>
        <dbReference type="Proteomes" id="UP001175261"/>
    </source>
</evidence>
<proteinExistence type="predicted"/>
<evidence type="ECO:0000256" key="1">
    <source>
        <dbReference type="SAM" id="MobiDB-lite"/>
    </source>
</evidence>
<protein>
    <recommendedName>
        <fullName evidence="5">RGS domain-containing protein</fullName>
    </recommendedName>
</protein>
<dbReference type="InterPro" id="IPR044926">
    <property type="entry name" value="RGS_subdomain_2"/>
</dbReference>
<reference evidence="3" key="1">
    <citation type="submission" date="2022-10" db="EMBL/GenBank/DDBJ databases">
        <title>Determination and structural analysis of whole genome sequence of Sarocladium strictum F4-1.</title>
        <authorList>
            <person name="Hu L."/>
            <person name="Jiang Y."/>
        </authorList>
    </citation>
    <scope>NUCLEOTIDE SEQUENCE</scope>
    <source>
        <strain evidence="3">F4-1</strain>
    </source>
</reference>
<feature type="transmembrane region" description="Helical" evidence="2">
    <location>
        <begin position="176"/>
        <end position="197"/>
    </location>
</feature>
<feature type="region of interest" description="Disordered" evidence="1">
    <location>
        <begin position="332"/>
        <end position="420"/>
    </location>
</feature>
<feature type="transmembrane region" description="Helical" evidence="2">
    <location>
        <begin position="266"/>
        <end position="289"/>
    </location>
</feature>
<feature type="transmembrane region" description="Helical" evidence="2">
    <location>
        <begin position="301"/>
        <end position="321"/>
    </location>
</feature>
<evidence type="ECO:0000313" key="3">
    <source>
        <dbReference type="EMBL" id="KAK0385914.1"/>
    </source>
</evidence>
<accession>A0AA39GG64</accession>
<feature type="transmembrane region" description="Helical" evidence="2">
    <location>
        <begin position="114"/>
        <end position="136"/>
    </location>
</feature>
<dbReference type="AlphaFoldDB" id="A0AA39GG64"/>
<feature type="compositionally biased region" description="Basic residues" evidence="1">
    <location>
        <begin position="368"/>
        <end position="378"/>
    </location>
</feature>
<comment type="caution">
    <text evidence="3">The sequence shown here is derived from an EMBL/GenBank/DDBJ whole genome shotgun (WGS) entry which is preliminary data.</text>
</comment>
<dbReference type="EMBL" id="JAPDFR010000006">
    <property type="protein sequence ID" value="KAK0385914.1"/>
    <property type="molecule type" value="Genomic_DNA"/>
</dbReference>
<evidence type="ECO:0008006" key="5">
    <source>
        <dbReference type="Google" id="ProtNLM"/>
    </source>
</evidence>
<dbReference type="Gene3D" id="1.10.167.10">
    <property type="entry name" value="Regulator of G-protein Signalling 4, domain 2"/>
    <property type="match status" value="1"/>
</dbReference>
<dbReference type="InterPro" id="IPR036305">
    <property type="entry name" value="RGS_sf"/>
</dbReference>
<keyword evidence="2" id="KW-0472">Membrane</keyword>
<keyword evidence="2" id="KW-0812">Transmembrane</keyword>
<gene>
    <name evidence="3" type="ORF">NLU13_7089</name>
</gene>
<evidence type="ECO:0000256" key="2">
    <source>
        <dbReference type="SAM" id="Phobius"/>
    </source>
</evidence>
<keyword evidence="4" id="KW-1185">Reference proteome</keyword>
<sequence length="646" mass="71937">MADANTPPPPPPPPPPPEAAPMPNLTIYNLPPSPARWDRIGIAFMAFCLAWTTLIVASMAFCLYHRNSTPALRVRCLPLTFTAVAFLHCYWILAWLVYPVGGTMPVVLAFDVQYFFMGIWFPLGIAVFHAGNLRFLRVAKRQRRWAVDGIDEKDVCNGRDSSLLCRLRSWGYTQRVMMFIGIGMIAQVLLTIGMWVACKKYHPTFGIPGTDIKGDTLPEQMIDLGRGWEWWPSVLWQFIWTWMVAPYLICKAWSIRDTMGWRTQTIGCCLANLHATPMFLVASYVPAFYPINAYFPPSQWIHLSIMMIEVFAVFIPLFQLLKHRHLARKTAHRNAKWDTSSQTSSSTSGSGSDLLASNPFLDQAPAPRTHRQLNHHHPPSSLSFAEKGSADEGTLTGHDDARQQDSLDVDNNNNDNDDDENRLLTMSALERVLADNPIPLQDFSALNDFSGENIAFLRRVRAWKLEWEDCAAGARSIQPAERLSLYNRAVDIYADFISPAEAEFPLNLSSQHHASLTPVFQPALASSSSSSSSCSSSDPGTPTGPSAAAATPFDFFPSSHSSSSMRDLYTGPVPASFDMSIFDASVGHVKYLVLTNTWPKFVAEMRARRRRRRSGETTRSSGAGTTKSGFSFVSRVSDALSSLLNR</sequence>
<keyword evidence="2" id="KW-1133">Transmembrane helix</keyword>
<feature type="transmembrane region" description="Helical" evidence="2">
    <location>
        <begin position="76"/>
        <end position="98"/>
    </location>
</feature>
<name>A0AA39GG64_SARSR</name>
<feature type="region of interest" description="Disordered" evidence="1">
    <location>
        <begin position="530"/>
        <end position="549"/>
    </location>
</feature>
<feature type="transmembrane region" description="Helical" evidence="2">
    <location>
        <begin position="234"/>
        <end position="254"/>
    </location>
</feature>
<feature type="transmembrane region" description="Helical" evidence="2">
    <location>
        <begin position="40"/>
        <end position="64"/>
    </location>
</feature>
<dbReference type="SUPFAM" id="SSF101447">
    <property type="entry name" value="Formin homology 2 domain (FH2 domain)"/>
    <property type="match status" value="1"/>
</dbReference>
<dbReference type="Proteomes" id="UP001175261">
    <property type="component" value="Unassembled WGS sequence"/>
</dbReference>
<dbReference type="SUPFAM" id="SSF48097">
    <property type="entry name" value="Regulator of G-protein signaling, RGS"/>
    <property type="match status" value="1"/>
</dbReference>
<feature type="compositionally biased region" description="Low complexity" evidence="1">
    <location>
        <begin position="339"/>
        <end position="352"/>
    </location>
</feature>